<sequence>MRQSTIGAGRAGAALAALALSACTTTVVEAPAAPPPPAPAPASAETAMVPTVPMGQQWLYGSAEGAIAVRQTYGGLTAYALAKAKARPADSVIIDEATGKPFACGNKPLAAVFDADETLIWNIGPMRWFALTGKEFDAKTWDQWEKTGTGKAVAMPGAVEAMQALRAAGITPIANTNRSSANAAGSEQTLAAAGLGTFKHGDTLFLMGDDATGSSKDQRRATIAARWCVIAMAGDQLGDFRNGFNKPELPPLQRRALAMAAPYDKLWGQGWFLFANPVYGPSIRGGYDDIFPPETHWQPNQGAE</sequence>
<protein>
    <submittedName>
        <fullName evidence="3">Acid phosphatase</fullName>
    </submittedName>
</protein>
<accession>A0A7V8U8I5</accession>
<dbReference type="SFLD" id="SFLDS00003">
    <property type="entry name" value="Haloacid_Dehalogenase"/>
    <property type="match status" value="1"/>
</dbReference>
<reference evidence="3 4" key="1">
    <citation type="journal article" date="1994" name="Int. J. Syst. Bacteriol.">
        <title>Phylogenetic positions of novel aerobic, bacteriochlorophyll a-containing bacteria and description of Roseococcus thiosulfatophilus gen. nov., sp. nov., Erythromicrobium ramosum gen. nov., sp. nov., and Erythrobacter litoralis sp. nov.</title>
        <authorList>
            <person name="Yurkov V."/>
            <person name="Stackebrandt E."/>
            <person name="Holmes A."/>
            <person name="Fuerst J.A."/>
            <person name="Hugenholtz P."/>
            <person name="Golecki J."/>
            <person name="Gad'on N."/>
            <person name="Gorlenko V.M."/>
            <person name="Kompantseva E.I."/>
            <person name="Drews G."/>
        </authorList>
    </citation>
    <scope>NUCLEOTIDE SEQUENCE [LARGE SCALE GENOMIC DNA]</scope>
    <source>
        <strain evidence="3 4">KR-99</strain>
    </source>
</reference>
<dbReference type="InterPro" id="IPR006423">
    <property type="entry name" value="Lipo_e_P4"/>
</dbReference>
<dbReference type="SUPFAM" id="SSF56784">
    <property type="entry name" value="HAD-like"/>
    <property type="match status" value="1"/>
</dbReference>
<proteinExistence type="predicted"/>
<dbReference type="GO" id="GO:0009279">
    <property type="term" value="C:cell outer membrane"/>
    <property type="evidence" value="ECO:0007669"/>
    <property type="project" value="InterPro"/>
</dbReference>
<dbReference type="SFLD" id="SFLDG01125">
    <property type="entry name" value="C1.1:_Acid_Phosphatase_Like"/>
    <property type="match status" value="1"/>
</dbReference>
<dbReference type="Pfam" id="PF03767">
    <property type="entry name" value="Acid_phosphat_B"/>
    <property type="match status" value="1"/>
</dbReference>
<feature type="chain" id="PRO_5031327407" evidence="2">
    <location>
        <begin position="33"/>
        <end position="304"/>
    </location>
</feature>
<dbReference type="EMBL" id="VDES01000002">
    <property type="protein sequence ID" value="MBA1374706.1"/>
    <property type="molecule type" value="Genomic_DNA"/>
</dbReference>
<comment type="caution">
    <text evidence="3">The sequence shown here is derived from an EMBL/GenBank/DDBJ whole genome shotgun (WGS) entry which is preliminary data.</text>
</comment>
<evidence type="ECO:0000313" key="3">
    <source>
        <dbReference type="EMBL" id="MBA1374706.1"/>
    </source>
</evidence>
<evidence type="ECO:0000256" key="1">
    <source>
        <dbReference type="ARBA" id="ARBA00022729"/>
    </source>
</evidence>
<dbReference type="RefSeq" id="WP_181267421.1">
    <property type="nucleotide sequence ID" value="NZ_BAAAGB010000001.1"/>
</dbReference>
<dbReference type="PROSITE" id="PS51257">
    <property type="entry name" value="PROKAR_LIPOPROTEIN"/>
    <property type="match status" value="1"/>
</dbReference>
<evidence type="ECO:0000256" key="2">
    <source>
        <dbReference type="SAM" id="SignalP"/>
    </source>
</evidence>
<dbReference type="Proteomes" id="UP000589292">
    <property type="component" value="Unassembled WGS sequence"/>
</dbReference>
<feature type="signal peptide" evidence="2">
    <location>
        <begin position="1"/>
        <end position="32"/>
    </location>
</feature>
<evidence type="ECO:0000313" key="4">
    <source>
        <dbReference type="Proteomes" id="UP000589292"/>
    </source>
</evidence>
<gene>
    <name evidence="3" type="ORF">FG486_10165</name>
</gene>
<keyword evidence="4" id="KW-1185">Reference proteome</keyword>
<dbReference type="Gene3D" id="3.40.50.1000">
    <property type="entry name" value="HAD superfamily/HAD-like"/>
    <property type="match status" value="1"/>
</dbReference>
<dbReference type="InterPro" id="IPR023214">
    <property type="entry name" value="HAD_sf"/>
</dbReference>
<dbReference type="InterPro" id="IPR036412">
    <property type="entry name" value="HAD-like_sf"/>
</dbReference>
<name>A0A7V8U8I5_9SPHN</name>
<keyword evidence="1 2" id="KW-0732">Signal</keyword>
<dbReference type="InterPro" id="IPR005519">
    <property type="entry name" value="Acid_phosphat_B-like"/>
</dbReference>
<organism evidence="3 4">
    <name type="scientific">Sphingomonas ursincola</name>
    <dbReference type="NCBI Taxonomy" id="56361"/>
    <lineage>
        <taxon>Bacteria</taxon>
        <taxon>Pseudomonadati</taxon>
        <taxon>Pseudomonadota</taxon>
        <taxon>Alphaproteobacteria</taxon>
        <taxon>Sphingomonadales</taxon>
        <taxon>Sphingomonadaceae</taxon>
        <taxon>Sphingomonas</taxon>
    </lineage>
</organism>
<dbReference type="AlphaFoldDB" id="A0A7V8U8I5"/>